<dbReference type="GO" id="GO:0016874">
    <property type="term" value="F:ligase activity"/>
    <property type="evidence" value="ECO:0007669"/>
    <property type="project" value="UniProtKB-KW"/>
</dbReference>
<dbReference type="Pfam" id="PF00501">
    <property type="entry name" value="AMP-binding"/>
    <property type="match status" value="1"/>
</dbReference>
<dbReference type="Proteomes" id="UP000638560">
    <property type="component" value="Unassembled WGS sequence"/>
</dbReference>
<accession>A0ABS0GV77</accession>
<evidence type="ECO:0000259" key="1">
    <source>
        <dbReference type="Pfam" id="PF00501"/>
    </source>
</evidence>
<protein>
    <submittedName>
        <fullName evidence="2">Acyl--CoA ligase</fullName>
    </submittedName>
</protein>
<dbReference type="InterPro" id="IPR045851">
    <property type="entry name" value="AMP-bd_C_sf"/>
</dbReference>
<keyword evidence="3" id="KW-1185">Reference proteome</keyword>
<dbReference type="Gene3D" id="3.40.50.12780">
    <property type="entry name" value="N-terminal domain of ligase-like"/>
    <property type="match status" value="1"/>
</dbReference>
<proteinExistence type="predicted"/>
<dbReference type="PANTHER" id="PTHR43201">
    <property type="entry name" value="ACYL-COA SYNTHETASE"/>
    <property type="match status" value="1"/>
</dbReference>
<gene>
    <name evidence="2" type="ORF">I0C86_14225</name>
</gene>
<feature type="domain" description="AMP-dependent synthetase/ligase" evidence="1">
    <location>
        <begin position="4"/>
        <end position="310"/>
    </location>
</feature>
<name>A0ABS0GV77_9ACTN</name>
<dbReference type="PANTHER" id="PTHR43201:SF32">
    <property type="entry name" value="2-SUCCINYLBENZOATE--COA LIGASE, CHLOROPLASTIC_PEROXISOMAL"/>
    <property type="match status" value="1"/>
</dbReference>
<sequence>MATDDGDRITYAALVDHADRIGHALRGAGPPDELRVSTDLRAGPQFFALALAALKFGFGLFPMNAGHLDPDVTVRMRREANTTLHINDGRDGSSGDGRAYDDLVTGRVRSLARPAARAGHLIFATSGTTGEPTIVDQPRPHHPYKGVAVFDRYSAGRGFGPHVMGNPTYHLGTLGPALYALQAGSGVVVAHGWSAGGFDILVRRHSAASAFLSVDLLTDYVSSQRRGSGLATLFHGGSACPPWVKRKALDVHGPILHEYYGTSEGVISEISSVEWLAYPGSVGRPIAGVQVVVQRDGAPVRAGSIGEVAVIPRGAAREGGTVDHQARGTGDLGYVNQEGYLHVIGRMTRTGGTAEAVVEHRVRSIPGARDVIAIEESGLTCLVEAEHGEPAEWAAWVALVADDVGARLRGVTVLQPGTLERTSTGKINRVAARKAIVSGGSRTSAGLSTALAGQRAGKSGVAGCEVGNGR</sequence>
<keyword evidence="2" id="KW-0436">Ligase</keyword>
<reference evidence="2 3" key="1">
    <citation type="submission" date="2020-11" db="EMBL/GenBank/DDBJ databases">
        <title>A novel isolate from a Black sea contaminated sediment with potential to produce alkanes: Plantactinospora alkalitolerans sp. nov.</title>
        <authorList>
            <person name="Carro L."/>
            <person name="Veyisoglu A."/>
            <person name="Guven K."/>
            <person name="Schumann P."/>
            <person name="Klenk H.-P."/>
            <person name="Sahin N."/>
        </authorList>
    </citation>
    <scope>NUCLEOTIDE SEQUENCE [LARGE SCALE GENOMIC DNA]</scope>
    <source>
        <strain evidence="2 3">S1510</strain>
    </source>
</reference>
<comment type="caution">
    <text evidence="2">The sequence shown here is derived from an EMBL/GenBank/DDBJ whole genome shotgun (WGS) entry which is preliminary data.</text>
</comment>
<evidence type="ECO:0000313" key="2">
    <source>
        <dbReference type="EMBL" id="MBF9130106.1"/>
    </source>
</evidence>
<dbReference type="SUPFAM" id="SSF56801">
    <property type="entry name" value="Acetyl-CoA synthetase-like"/>
    <property type="match status" value="1"/>
</dbReference>
<dbReference type="InterPro" id="IPR000873">
    <property type="entry name" value="AMP-dep_synth/lig_dom"/>
</dbReference>
<dbReference type="EMBL" id="JADPUN010000145">
    <property type="protein sequence ID" value="MBF9130106.1"/>
    <property type="molecule type" value="Genomic_DNA"/>
</dbReference>
<dbReference type="InterPro" id="IPR042099">
    <property type="entry name" value="ANL_N_sf"/>
</dbReference>
<dbReference type="Gene3D" id="3.30.300.30">
    <property type="match status" value="1"/>
</dbReference>
<evidence type="ECO:0000313" key="3">
    <source>
        <dbReference type="Proteomes" id="UP000638560"/>
    </source>
</evidence>
<organism evidence="2 3">
    <name type="scientific">Plantactinospora alkalitolerans</name>
    <dbReference type="NCBI Taxonomy" id="2789879"/>
    <lineage>
        <taxon>Bacteria</taxon>
        <taxon>Bacillati</taxon>
        <taxon>Actinomycetota</taxon>
        <taxon>Actinomycetes</taxon>
        <taxon>Micromonosporales</taxon>
        <taxon>Micromonosporaceae</taxon>
        <taxon>Plantactinospora</taxon>
    </lineage>
</organism>